<evidence type="ECO:0000313" key="2">
    <source>
        <dbReference type="Proteomes" id="UP000054324"/>
    </source>
</evidence>
<dbReference type="AlphaFoldDB" id="A0A075AHM3"/>
<dbReference type="EMBL" id="KL596666">
    <property type="protein sequence ID" value="KER30134.1"/>
    <property type="molecule type" value="Genomic_DNA"/>
</dbReference>
<protein>
    <submittedName>
        <fullName evidence="1">Uncharacterized protein</fullName>
    </submittedName>
</protein>
<accession>A0A075AHM3</accession>
<dbReference type="Proteomes" id="UP000054324">
    <property type="component" value="Unassembled WGS sequence"/>
</dbReference>
<reference evidence="1 2" key="1">
    <citation type="submission" date="2013-11" db="EMBL/GenBank/DDBJ databases">
        <title>Opisthorchis viverrini - life in the bile duct.</title>
        <authorList>
            <person name="Young N.D."/>
            <person name="Nagarajan N."/>
            <person name="Lin S.J."/>
            <person name="Korhonen P.K."/>
            <person name="Jex A.R."/>
            <person name="Hall R.S."/>
            <person name="Safavi-Hemami H."/>
            <person name="Kaewkong W."/>
            <person name="Bertrand D."/>
            <person name="Gao S."/>
            <person name="Seet Q."/>
            <person name="Wongkham S."/>
            <person name="Teh B.T."/>
            <person name="Wongkham C."/>
            <person name="Intapan P.M."/>
            <person name="Maleewong W."/>
            <person name="Yang X."/>
            <person name="Hu M."/>
            <person name="Wang Z."/>
            <person name="Hofmann A."/>
            <person name="Sternberg P.W."/>
            <person name="Tan P."/>
            <person name="Wang J."/>
            <person name="Gasser R.B."/>
        </authorList>
    </citation>
    <scope>NUCLEOTIDE SEQUENCE [LARGE SCALE GENOMIC DNA]</scope>
</reference>
<dbReference type="RefSeq" id="XP_009166128.1">
    <property type="nucleotide sequence ID" value="XM_009167864.1"/>
</dbReference>
<proteinExistence type="predicted"/>
<dbReference type="GeneID" id="20317582"/>
<sequence>MKPGLTNFESENIQPQLSEQRILGNESKRESDDLNYEAVNLSLMENSSWFQITPINALTPVILNMFSNSAMENRVCWVNGEKPVCQALFKQNISENQDPSEATVLQGKEIKRRQKCLVVHGLEAGNHFRSGSLGDAQ</sequence>
<dbReference type="KEGG" id="ovi:T265_03395"/>
<evidence type="ECO:0000313" key="1">
    <source>
        <dbReference type="EMBL" id="KER30134.1"/>
    </source>
</evidence>
<name>A0A075AHM3_OPIVI</name>
<organism evidence="1 2">
    <name type="scientific">Opisthorchis viverrini</name>
    <name type="common">Southeast Asian liver fluke</name>
    <dbReference type="NCBI Taxonomy" id="6198"/>
    <lineage>
        <taxon>Eukaryota</taxon>
        <taxon>Metazoa</taxon>
        <taxon>Spiralia</taxon>
        <taxon>Lophotrochozoa</taxon>
        <taxon>Platyhelminthes</taxon>
        <taxon>Trematoda</taxon>
        <taxon>Digenea</taxon>
        <taxon>Opisthorchiida</taxon>
        <taxon>Opisthorchiata</taxon>
        <taxon>Opisthorchiidae</taxon>
        <taxon>Opisthorchis</taxon>
    </lineage>
</organism>
<gene>
    <name evidence="1" type="ORF">T265_03395</name>
</gene>
<keyword evidence="2" id="KW-1185">Reference proteome</keyword>
<dbReference type="CTD" id="20317582"/>